<keyword evidence="6 8" id="KW-0408">Iron</keyword>
<dbReference type="Proteomes" id="UP000631114">
    <property type="component" value="Unassembled WGS sequence"/>
</dbReference>
<dbReference type="PRINTS" id="PR00463">
    <property type="entry name" value="EP450I"/>
</dbReference>
<dbReference type="GO" id="GO:0020037">
    <property type="term" value="F:heme binding"/>
    <property type="evidence" value="ECO:0007669"/>
    <property type="project" value="InterPro"/>
</dbReference>
<keyword evidence="10" id="KW-1133">Transmembrane helix</keyword>
<proteinExistence type="inferred from homology"/>
<organism evidence="11 12">
    <name type="scientific">Coptis chinensis</name>
    <dbReference type="NCBI Taxonomy" id="261450"/>
    <lineage>
        <taxon>Eukaryota</taxon>
        <taxon>Viridiplantae</taxon>
        <taxon>Streptophyta</taxon>
        <taxon>Embryophyta</taxon>
        <taxon>Tracheophyta</taxon>
        <taxon>Spermatophyta</taxon>
        <taxon>Magnoliopsida</taxon>
        <taxon>Ranunculales</taxon>
        <taxon>Ranunculaceae</taxon>
        <taxon>Coptidoideae</taxon>
        <taxon>Coptis</taxon>
    </lineage>
</organism>
<evidence type="ECO:0000313" key="11">
    <source>
        <dbReference type="EMBL" id="KAF9616889.1"/>
    </source>
</evidence>
<dbReference type="InterPro" id="IPR036396">
    <property type="entry name" value="Cyt_P450_sf"/>
</dbReference>
<evidence type="ECO:0000256" key="6">
    <source>
        <dbReference type="ARBA" id="ARBA00023004"/>
    </source>
</evidence>
<sequence length="494" mass="55474">TNCSAERNKSPLLFFTPCFTLLFLILKQIKSPSNLPPGPFPWPIIGNILNMGNKPHISLARLAKAYGPLISLRLGTQLVVVGSSQAAATEILKTHDRILSARCVPHVIPVYPDQIHLSMAWVDCSDQWRYLRTLCRTELFSAKAIASQASVRDKKTNELMEFLAKKEGKLVNIGEVVFATVFNMLSNIFVSKDFISLEEESEDGGLKGLLRRFAELGSTPNLADFYPILSGLDLQGITKKSKEMFGQIIGVFRVITKQRREDEGNDVSRQRDFLDSLLDSELHDDQINYLIQELFFAGADTSSSTVEWAMTELIKNPKAMRKVCAELERETSGHIVKESELPHLPYLRSTVNETLRLHPPAPFLLPHRALETCKVLNYTIPKDCQVLVNAWAIGRDPSTWEDPLSFKPERFLDSGLDLNSSNFKFIPFGAGRRICPGLPMAAQQVTLILACLINCFDWSLPHDKLLSELDMDDNVGITSRKKKPLVLIPKVRKT</sequence>
<dbReference type="InterPro" id="IPR001128">
    <property type="entry name" value="Cyt_P450"/>
</dbReference>
<dbReference type="EMBL" id="JADFTS010000003">
    <property type="protein sequence ID" value="KAF9616889.1"/>
    <property type="molecule type" value="Genomic_DNA"/>
</dbReference>
<keyword evidence="4 8" id="KW-0479">Metal-binding</keyword>
<dbReference type="AlphaFoldDB" id="A0A835IGU4"/>
<dbReference type="PROSITE" id="PS00086">
    <property type="entry name" value="CYTOCHROME_P450"/>
    <property type="match status" value="1"/>
</dbReference>
<dbReference type="GO" id="GO:0016705">
    <property type="term" value="F:oxidoreductase activity, acting on paired donors, with incorporation or reduction of molecular oxygen"/>
    <property type="evidence" value="ECO:0007669"/>
    <property type="project" value="InterPro"/>
</dbReference>
<evidence type="ECO:0000256" key="8">
    <source>
        <dbReference type="PIRSR" id="PIRSR602401-1"/>
    </source>
</evidence>
<name>A0A835IGU4_9MAGN</name>
<evidence type="ECO:0000313" key="12">
    <source>
        <dbReference type="Proteomes" id="UP000631114"/>
    </source>
</evidence>
<feature type="non-terminal residue" evidence="11">
    <location>
        <position position="494"/>
    </location>
</feature>
<feature type="transmembrane region" description="Helical" evidence="10">
    <location>
        <begin position="12"/>
        <end position="29"/>
    </location>
</feature>
<evidence type="ECO:0000256" key="5">
    <source>
        <dbReference type="ARBA" id="ARBA00023002"/>
    </source>
</evidence>
<evidence type="ECO:0000256" key="1">
    <source>
        <dbReference type="ARBA" id="ARBA00001971"/>
    </source>
</evidence>
<dbReference type="CDD" id="cd11073">
    <property type="entry name" value="CYP76-like"/>
    <property type="match status" value="1"/>
</dbReference>
<dbReference type="Pfam" id="PF00067">
    <property type="entry name" value="p450"/>
    <property type="match status" value="1"/>
</dbReference>
<evidence type="ECO:0000256" key="10">
    <source>
        <dbReference type="SAM" id="Phobius"/>
    </source>
</evidence>
<dbReference type="SUPFAM" id="SSF48264">
    <property type="entry name" value="Cytochrome P450"/>
    <property type="match status" value="1"/>
</dbReference>
<gene>
    <name evidence="11" type="ORF">IFM89_032851</name>
</gene>
<evidence type="ECO:0000256" key="7">
    <source>
        <dbReference type="ARBA" id="ARBA00023033"/>
    </source>
</evidence>
<keyword evidence="10" id="KW-0812">Transmembrane</keyword>
<dbReference type="OrthoDB" id="1877779at2759"/>
<dbReference type="GO" id="GO:0005506">
    <property type="term" value="F:iron ion binding"/>
    <property type="evidence" value="ECO:0007669"/>
    <property type="project" value="InterPro"/>
</dbReference>
<dbReference type="PRINTS" id="PR00385">
    <property type="entry name" value="P450"/>
</dbReference>
<comment type="cofactor">
    <cofactor evidence="1 8">
        <name>heme</name>
        <dbReference type="ChEBI" id="CHEBI:30413"/>
    </cofactor>
</comment>
<accession>A0A835IGU4</accession>
<feature type="binding site" description="axial binding residue" evidence="8">
    <location>
        <position position="435"/>
    </location>
    <ligand>
        <name>heme</name>
        <dbReference type="ChEBI" id="CHEBI:30413"/>
    </ligand>
    <ligandPart>
        <name>Fe</name>
        <dbReference type="ChEBI" id="CHEBI:18248"/>
    </ligandPart>
</feature>
<dbReference type="InterPro" id="IPR017972">
    <property type="entry name" value="Cyt_P450_CS"/>
</dbReference>
<comment type="similarity">
    <text evidence="2 9">Belongs to the cytochrome P450 family.</text>
</comment>
<dbReference type="InterPro" id="IPR002401">
    <property type="entry name" value="Cyt_P450_E_grp-I"/>
</dbReference>
<keyword evidence="7 9" id="KW-0503">Monooxygenase</keyword>
<keyword evidence="5 9" id="KW-0560">Oxidoreductase</keyword>
<evidence type="ECO:0000256" key="4">
    <source>
        <dbReference type="ARBA" id="ARBA00022723"/>
    </source>
</evidence>
<dbReference type="Gene3D" id="1.10.630.10">
    <property type="entry name" value="Cytochrome P450"/>
    <property type="match status" value="1"/>
</dbReference>
<evidence type="ECO:0008006" key="13">
    <source>
        <dbReference type="Google" id="ProtNLM"/>
    </source>
</evidence>
<dbReference type="PANTHER" id="PTHR47950">
    <property type="entry name" value="CYTOCHROME P450, FAMILY 76, SUBFAMILY C, POLYPEPTIDE 5-RELATED"/>
    <property type="match status" value="1"/>
</dbReference>
<evidence type="ECO:0000256" key="3">
    <source>
        <dbReference type="ARBA" id="ARBA00022617"/>
    </source>
</evidence>
<dbReference type="PANTHER" id="PTHR47950:SF6">
    <property type="entry name" value="CYTOCHROME P450"/>
    <property type="match status" value="1"/>
</dbReference>
<keyword evidence="10" id="KW-0472">Membrane</keyword>
<evidence type="ECO:0000256" key="2">
    <source>
        <dbReference type="ARBA" id="ARBA00010617"/>
    </source>
</evidence>
<comment type="caution">
    <text evidence="11">The sequence shown here is derived from an EMBL/GenBank/DDBJ whole genome shotgun (WGS) entry which is preliminary data.</text>
</comment>
<dbReference type="GO" id="GO:0044550">
    <property type="term" value="P:secondary metabolite biosynthetic process"/>
    <property type="evidence" value="ECO:0007669"/>
    <property type="project" value="UniProtKB-ARBA"/>
</dbReference>
<evidence type="ECO:0000256" key="9">
    <source>
        <dbReference type="RuleBase" id="RU000461"/>
    </source>
</evidence>
<protein>
    <recommendedName>
        <fullName evidence="13">(S)-N-methylcoclaurine 3'-hydroxylase isozyme 2</fullName>
    </recommendedName>
</protein>
<reference evidence="11 12" key="1">
    <citation type="submission" date="2020-10" db="EMBL/GenBank/DDBJ databases">
        <title>The Coptis chinensis genome and diversification of protoberbering-type alkaloids.</title>
        <authorList>
            <person name="Wang B."/>
            <person name="Shu S."/>
            <person name="Song C."/>
            <person name="Liu Y."/>
        </authorList>
    </citation>
    <scope>NUCLEOTIDE SEQUENCE [LARGE SCALE GENOMIC DNA]</scope>
    <source>
        <strain evidence="11">HL-2020</strain>
        <tissue evidence="11">Leaf</tissue>
    </source>
</reference>
<keyword evidence="12" id="KW-1185">Reference proteome</keyword>
<dbReference type="FunFam" id="1.10.630.10:FF:000126">
    <property type="entry name" value="Predicted protein"/>
    <property type="match status" value="1"/>
</dbReference>
<keyword evidence="3 8" id="KW-0349">Heme</keyword>
<dbReference type="GO" id="GO:0004497">
    <property type="term" value="F:monooxygenase activity"/>
    <property type="evidence" value="ECO:0007669"/>
    <property type="project" value="UniProtKB-KW"/>
</dbReference>